<dbReference type="Proteomes" id="UP000823772">
    <property type="component" value="Unassembled WGS sequence"/>
</dbReference>
<comment type="caution">
    <text evidence="1">The sequence shown here is derived from an EMBL/GenBank/DDBJ whole genome shotgun (WGS) entry which is preliminary data.</text>
</comment>
<dbReference type="InterPro" id="IPR016032">
    <property type="entry name" value="Sig_transdc_resp-reg_C-effctor"/>
</dbReference>
<evidence type="ECO:0000313" key="2">
    <source>
        <dbReference type="Proteomes" id="UP000823772"/>
    </source>
</evidence>
<accession>A0A9D9J1F0</accession>
<dbReference type="EMBL" id="JADILY010000168">
    <property type="protein sequence ID" value="MBO8482453.1"/>
    <property type="molecule type" value="Genomic_DNA"/>
</dbReference>
<protein>
    <submittedName>
        <fullName evidence="1">Uncharacterized protein</fullName>
    </submittedName>
</protein>
<sequence length="35" mass="4022">MSYAGMTIGQISKQLCKSVETIKKYRQSIFLSHFP</sequence>
<dbReference type="AlphaFoldDB" id="A0A9D9J1F0"/>
<evidence type="ECO:0000313" key="1">
    <source>
        <dbReference type="EMBL" id="MBO8482453.1"/>
    </source>
</evidence>
<dbReference type="SUPFAM" id="SSF46894">
    <property type="entry name" value="C-terminal effector domain of the bipartite response regulators"/>
    <property type="match status" value="1"/>
</dbReference>
<dbReference type="GO" id="GO:0006355">
    <property type="term" value="P:regulation of DNA-templated transcription"/>
    <property type="evidence" value="ECO:0007669"/>
    <property type="project" value="InterPro"/>
</dbReference>
<reference evidence="1" key="2">
    <citation type="journal article" date="2021" name="PeerJ">
        <title>Extensive microbial diversity within the chicken gut microbiome revealed by metagenomics and culture.</title>
        <authorList>
            <person name="Gilroy R."/>
            <person name="Ravi A."/>
            <person name="Getino M."/>
            <person name="Pursley I."/>
            <person name="Horton D.L."/>
            <person name="Alikhan N.F."/>
            <person name="Baker D."/>
            <person name="Gharbi K."/>
            <person name="Hall N."/>
            <person name="Watson M."/>
            <person name="Adriaenssens E.M."/>
            <person name="Foster-Nyarko E."/>
            <person name="Jarju S."/>
            <person name="Secka A."/>
            <person name="Antonio M."/>
            <person name="Oren A."/>
            <person name="Chaudhuri R.R."/>
            <person name="La Ragione R."/>
            <person name="Hildebrand F."/>
            <person name="Pallen M.J."/>
        </authorList>
    </citation>
    <scope>NUCLEOTIDE SEQUENCE</scope>
    <source>
        <strain evidence="1">B3-2255</strain>
    </source>
</reference>
<organism evidence="1 2">
    <name type="scientific">Candidatus Merdivivens faecigallinarum</name>
    <dbReference type="NCBI Taxonomy" id="2840871"/>
    <lineage>
        <taxon>Bacteria</taxon>
        <taxon>Pseudomonadati</taxon>
        <taxon>Bacteroidota</taxon>
        <taxon>Bacteroidia</taxon>
        <taxon>Bacteroidales</taxon>
        <taxon>Muribaculaceae</taxon>
        <taxon>Muribaculaceae incertae sedis</taxon>
        <taxon>Candidatus Merdivivens</taxon>
    </lineage>
</organism>
<name>A0A9D9J1F0_9BACT</name>
<dbReference type="GO" id="GO:0003677">
    <property type="term" value="F:DNA binding"/>
    <property type="evidence" value="ECO:0007669"/>
    <property type="project" value="InterPro"/>
</dbReference>
<proteinExistence type="predicted"/>
<gene>
    <name evidence="1" type="ORF">IAC87_07930</name>
</gene>
<reference evidence="1" key="1">
    <citation type="submission" date="2020-10" db="EMBL/GenBank/DDBJ databases">
        <authorList>
            <person name="Gilroy R."/>
        </authorList>
    </citation>
    <scope>NUCLEOTIDE SEQUENCE</scope>
    <source>
        <strain evidence="1">B3-2255</strain>
    </source>
</reference>